<feature type="domain" description="Novel STAND NTPase 3" evidence="2">
    <location>
        <begin position="16"/>
        <end position="168"/>
    </location>
</feature>
<reference evidence="3" key="1">
    <citation type="submission" date="2022-08" db="UniProtKB">
        <authorList>
            <consortium name="EnsemblMetazoa"/>
        </authorList>
    </citation>
    <scope>IDENTIFICATION</scope>
    <source>
        <strain evidence="3">05x7-T-G4-1.051#20</strain>
    </source>
</reference>
<dbReference type="InterPro" id="IPR049050">
    <property type="entry name" value="nSTAND3"/>
</dbReference>
<keyword evidence="1" id="KW-0040">ANK repeat</keyword>
<keyword evidence="4" id="KW-1185">Reference proteome</keyword>
<evidence type="ECO:0000256" key="1">
    <source>
        <dbReference type="PROSITE-ProRule" id="PRU00023"/>
    </source>
</evidence>
<feature type="repeat" description="ANK" evidence="1">
    <location>
        <begin position="407"/>
        <end position="439"/>
    </location>
</feature>
<organism evidence="3 4">
    <name type="scientific">Magallana gigas</name>
    <name type="common">Pacific oyster</name>
    <name type="synonym">Crassostrea gigas</name>
    <dbReference type="NCBI Taxonomy" id="29159"/>
    <lineage>
        <taxon>Eukaryota</taxon>
        <taxon>Metazoa</taxon>
        <taxon>Spiralia</taxon>
        <taxon>Lophotrochozoa</taxon>
        <taxon>Mollusca</taxon>
        <taxon>Bivalvia</taxon>
        <taxon>Autobranchia</taxon>
        <taxon>Pteriomorphia</taxon>
        <taxon>Ostreida</taxon>
        <taxon>Ostreoidea</taxon>
        <taxon>Ostreidae</taxon>
        <taxon>Magallana</taxon>
    </lineage>
</organism>
<protein>
    <recommendedName>
        <fullName evidence="2">Novel STAND NTPase 3 domain-containing protein</fullName>
    </recommendedName>
</protein>
<dbReference type="SUPFAM" id="SSF52540">
    <property type="entry name" value="P-loop containing nucleoside triphosphate hydrolases"/>
    <property type="match status" value="2"/>
</dbReference>
<dbReference type="InterPro" id="IPR036770">
    <property type="entry name" value="Ankyrin_rpt-contain_sf"/>
</dbReference>
<accession>A0A8W8IKD2</accession>
<dbReference type="Pfam" id="PF20720">
    <property type="entry name" value="nSTAND3"/>
    <property type="match status" value="1"/>
</dbReference>
<dbReference type="PROSITE" id="PS50088">
    <property type="entry name" value="ANK_REPEAT"/>
    <property type="match status" value="1"/>
</dbReference>
<evidence type="ECO:0000313" key="3">
    <source>
        <dbReference type="EnsemblMetazoa" id="G14508.1:cds"/>
    </source>
</evidence>
<dbReference type="InterPro" id="IPR027417">
    <property type="entry name" value="P-loop_NTPase"/>
</dbReference>
<dbReference type="SUPFAM" id="SSF48403">
    <property type="entry name" value="Ankyrin repeat"/>
    <property type="match status" value="1"/>
</dbReference>
<evidence type="ECO:0000259" key="2">
    <source>
        <dbReference type="Pfam" id="PF20720"/>
    </source>
</evidence>
<dbReference type="Gene3D" id="1.25.40.20">
    <property type="entry name" value="Ankyrin repeat-containing domain"/>
    <property type="match status" value="1"/>
</dbReference>
<name>A0A8W8IKD2_MAGGI</name>
<dbReference type="AlphaFoldDB" id="A0A8W8IKD2"/>
<dbReference type="EnsemblMetazoa" id="G14508.1">
    <property type="protein sequence ID" value="G14508.1:cds"/>
    <property type="gene ID" value="G14508"/>
</dbReference>
<proteinExistence type="predicted"/>
<sequence>MEKSIFNQWGQDDSCFISTKACKEVEKMIKSKNLVIVCGHSGSGKSAIIQHIALQYRKQGWTVKRVKEVKDIVDEYNSSQFQKNKTICVFNDPLGKESFDEILNNSWQTHKEELELYLKAAKLVMSCRSHIICDARLTRYLNNQSNVVNIDDKENKLSIQEKRQILTKFTSNVKLSDEDCSKILEVETYFPLLCKLYSSNDEYKNKGIEFFTEPVTVLKEEILGFRKKDKGKYCALALLVFFNDSFCARDLFNKGKDTKEKFKHTLKICGLSTKTAPSEIGDNLHSLKGLFVKEVGDTYYFYHDFVMEVTTYVLGTDYPTEIIKFADIGFLRRRVELGNCEEHSDSFTVYLNDRYKEYIGERLFTELIGERILDVVLNPCLRNQEVMEIMKKKISDHGEGTLEKTWGGFCPIHIVSVFHNYELLKELIKIGVKVNQMTDDHGGWTPLMLAAGNDTQETQEYRDDNHEKSDSSLACGWEVNPALVDGFDKQDCTVVFLLQKDNISNNLYDPDSYFSLFVSCQVDRAERMIFLE</sequence>
<dbReference type="Proteomes" id="UP000005408">
    <property type="component" value="Unassembled WGS sequence"/>
</dbReference>
<dbReference type="InterPro" id="IPR002110">
    <property type="entry name" value="Ankyrin_rpt"/>
</dbReference>
<evidence type="ECO:0000313" key="4">
    <source>
        <dbReference type="Proteomes" id="UP000005408"/>
    </source>
</evidence>